<comment type="subcellular location">
    <subcellularLocation>
        <location evidence="2">Cytoplasm</location>
    </subcellularLocation>
    <subcellularLocation>
        <location evidence="1">Endomembrane system</location>
        <topology evidence="1">Peripheral membrane protein</topology>
    </subcellularLocation>
</comment>
<feature type="compositionally biased region" description="Low complexity" evidence="7">
    <location>
        <begin position="1251"/>
        <end position="1277"/>
    </location>
</feature>
<feature type="compositionally biased region" description="Basic and acidic residues" evidence="7">
    <location>
        <begin position="493"/>
        <end position="504"/>
    </location>
</feature>
<feature type="region of interest" description="Disordered" evidence="7">
    <location>
        <begin position="493"/>
        <end position="515"/>
    </location>
</feature>
<feature type="region of interest" description="Disordered" evidence="7">
    <location>
        <begin position="904"/>
        <end position="941"/>
    </location>
</feature>
<dbReference type="KEGG" id="acan:ACA1_394600"/>
<feature type="compositionally biased region" description="Basic and acidic residues" evidence="7">
    <location>
        <begin position="582"/>
        <end position="635"/>
    </location>
</feature>
<organism evidence="9 10">
    <name type="scientific">Acanthamoeba castellanii (strain ATCC 30010 / Neff)</name>
    <dbReference type="NCBI Taxonomy" id="1257118"/>
    <lineage>
        <taxon>Eukaryota</taxon>
        <taxon>Amoebozoa</taxon>
        <taxon>Discosea</taxon>
        <taxon>Longamoebia</taxon>
        <taxon>Centramoebida</taxon>
        <taxon>Acanthamoebidae</taxon>
        <taxon>Acanthamoeba</taxon>
    </lineage>
</organism>
<dbReference type="PANTHER" id="PTHR23157">
    <property type="entry name" value="GRIP AND COILED-COIL DOMAIN-CONTAINING PROTEIN 1"/>
    <property type="match status" value="1"/>
</dbReference>
<feature type="compositionally biased region" description="Acidic residues" evidence="7">
    <location>
        <begin position="646"/>
        <end position="656"/>
    </location>
</feature>
<feature type="region of interest" description="Disordered" evidence="7">
    <location>
        <begin position="527"/>
        <end position="672"/>
    </location>
</feature>
<evidence type="ECO:0000256" key="5">
    <source>
        <dbReference type="ARBA" id="ARBA00023136"/>
    </source>
</evidence>
<feature type="region of interest" description="Disordered" evidence="7">
    <location>
        <begin position="452"/>
        <end position="478"/>
    </location>
</feature>
<feature type="coiled-coil region" evidence="6">
    <location>
        <begin position="1312"/>
        <end position="1339"/>
    </location>
</feature>
<feature type="region of interest" description="Disordered" evidence="7">
    <location>
        <begin position="31"/>
        <end position="82"/>
    </location>
</feature>
<feature type="compositionally biased region" description="Polar residues" evidence="7">
    <location>
        <begin position="1095"/>
        <end position="1106"/>
    </location>
</feature>
<feature type="region of interest" description="Disordered" evidence="7">
    <location>
        <begin position="1058"/>
        <end position="1114"/>
    </location>
</feature>
<dbReference type="Proteomes" id="UP000011083">
    <property type="component" value="Unassembled WGS sequence"/>
</dbReference>
<keyword evidence="10" id="KW-1185">Reference proteome</keyword>
<evidence type="ECO:0000313" key="9">
    <source>
        <dbReference type="EMBL" id="ELR18693.1"/>
    </source>
</evidence>
<evidence type="ECO:0000256" key="6">
    <source>
        <dbReference type="SAM" id="Coils"/>
    </source>
</evidence>
<feature type="compositionally biased region" description="Basic and acidic residues" evidence="7">
    <location>
        <begin position="227"/>
        <end position="239"/>
    </location>
</feature>
<evidence type="ECO:0000256" key="1">
    <source>
        <dbReference type="ARBA" id="ARBA00004184"/>
    </source>
</evidence>
<feature type="compositionally biased region" description="Basic and acidic residues" evidence="7">
    <location>
        <begin position="703"/>
        <end position="727"/>
    </location>
</feature>
<protein>
    <submittedName>
        <fullName evidence="9">GRIP domain containing protein</fullName>
    </submittedName>
</protein>
<keyword evidence="5" id="KW-0472">Membrane</keyword>
<dbReference type="InterPro" id="IPR051952">
    <property type="entry name" value="Golgi-autophagy_related"/>
</dbReference>
<evidence type="ECO:0000256" key="7">
    <source>
        <dbReference type="SAM" id="MobiDB-lite"/>
    </source>
</evidence>
<feature type="compositionally biased region" description="Basic and acidic residues" evidence="7">
    <location>
        <begin position="546"/>
        <end position="561"/>
    </location>
</feature>
<dbReference type="GO" id="GO:0005794">
    <property type="term" value="C:Golgi apparatus"/>
    <property type="evidence" value="ECO:0007669"/>
    <property type="project" value="TreeGrafter"/>
</dbReference>
<feature type="domain" description="GRIP" evidence="8">
    <location>
        <begin position="1361"/>
        <end position="1408"/>
    </location>
</feature>
<feature type="region of interest" description="Disordered" evidence="7">
    <location>
        <begin position="1250"/>
        <end position="1277"/>
    </location>
</feature>
<evidence type="ECO:0000256" key="2">
    <source>
        <dbReference type="ARBA" id="ARBA00004496"/>
    </source>
</evidence>
<reference evidence="9 10" key="1">
    <citation type="journal article" date="2013" name="Genome Biol.">
        <title>Genome of Acanthamoeba castellanii highlights extensive lateral gene transfer and early evolution of tyrosine kinase signaling.</title>
        <authorList>
            <person name="Clarke M."/>
            <person name="Lohan A.J."/>
            <person name="Liu B."/>
            <person name="Lagkouvardos I."/>
            <person name="Roy S."/>
            <person name="Zafar N."/>
            <person name="Bertelli C."/>
            <person name="Schilde C."/>
            <person name="Kianianmomeni A."/>
            <person name="Burglin T.R."/>
            <person name="Frech C."/>
            <person name="Turcotte B."/>
            <person name="Kopec K.O."/>
            <person name="Synnott J.M."/>
            <person name="Choo C."/>
            <person name="Paponov I."/>
            <person name="Finkler A."/>
            <person name="Soon Heng Tan C."/>
            <person name="Hutchins A.P."/>
            <person name="Weinmeier T."/>
            <person name="Rattei T."/>
            <person name="Chu J.S."/>
            <person name="Gimenez G."/>
            <person name="Irimia M."/>
            <person name="Rigden D.J."/>
            <person name="Fitzpatrick D.A."/>
            <person name="Lorenzo-Morales J."/>
            <person name="Bateman A."/>
            <person name="Chiu C.H."/>
            <person name="Tang P."/>
            <person name="Hegemann P."/>
            <person name="Fromm H."/>
            <person name="Raoult D."/>
            <person name="Greub G."/>
            <person name="Miranda-Saavedra D."/>
            <person name="Chen N."/>
            <person name="Nash P."/>
            <person name="Ginger M.L."/>
            <person name="Horn M."/>
            <person name="Schaap P."/>
            <person name="Caler L."/>
            <person name="Loftus B."/>
        </authorList>
    </citation>
    <scope>NUCLEOTIDE SEQUENCE [LARGE SCALE GENOMIC DNA]</scope>
    <source>
        <strain evidence="9 10">Neff</strain>
    </source>
</reference>
<feature type="region of interest" description="Disordered" evidence="7">
    <location>
        <begin position="123"/>
        <end position="239"/>
    </location>
</feature>
<dbReference type="GeneID" id="14919478"/>
<feature type="compositionally biased region" description="Basic and acidic residues" evidence="7">
    <location>
        <begin position="123"/>
        <end position="138"/>
    </location>
</feature>
<dbReference type="VEuPathDB" id="AmoebaDB:ACA1_394600"/>
<sequence length="1421" mass="161101">MSWYNKIKSNLPAQVAGINLENALQAVASPAANAMRSSTDGGPSSQGGSPPPFPSLSPSTPAAAPAPAAAPPAGDNTPMRISLDSASREELVNFVKRQAIAVKKRDEKISELVDAYKRLAKERNDFKAKIEERDKEDEAILNADVGLAPPPPEDDDRPNATDAAESNGADGNDVESELAKQLGSGQENSEQQQSGDDDKTEPSGSVNDARSGDDGGTVYQIDEEEREKEARRKELERQREAAYQARLRELVREGHVLRRAVREAREQAAEKERALVGRVEELEQRVQEQKDLYDTLQTKSGEQIERLATELQRMADSEARAKAEMEARHKEKVDELEGELAKQRDAQKELLEAGQRRIKELNAELEDSHAKAKELGEDLHKAQESLAEREHHLVSLQKDKEVELQGLHDTLILMRNEAQAMGVESAKLKDEIAKWQREAADRAALATELQALKERQGQESDASEQTRQADLNSIADKESRIRELEEVVARLSSAEHAELAERPPTDQGDSEAVAAARARIAELESEVEALRSNGQGGGGEQTSDWIAEKSELARQVEELKQTLEAGQQRTSDGAAGAEEAEESRQREREGLDEERRALDEERERLEKEKDETHEERERLQEERERLRADRAELDQLHSQAQAPTDEQAEADTEEKTDDAHQSEALRDETERLRADLRQREEDLTRKREQVVRLKARARELVKKAREDRDRLEKAVHKAEDEQARLGADRQQLGTELEAAQARLAEVERALAQGQEQVEKAMAREREGFRNTLKEVNERHDKSLADKDDALRKLREEKDELIGKVNAAAEEKAHTDETLSKLQEVMMQKDTQYKAVKDNESKLLSLIEMEEIKGEVEKRNKLNQRIEEEKEKHKKAVEEMQGMLTEHRLGEEQLGHIKKLMKEADERHRDALARAERERQEVVDAHERTKAERERDREERGKLQAKIKKLKDLLKLAEKHLGETRQKVAAREEELAGLGLQMDGLRRELEAAAQRVEAERAETEKRVTIEVKAKAREEFLQQLRKAAQVYKEKMKELVTQELEDTKAEFRSYKLRAQSAIASAGPAGDSPSTERSQAASGGEGPTEDEAHSEAPQALSSIVSLQEEVTQLRKEAERLQAENEELRHYEATADALQTELTELQHRHQNEVQEFENVRADMRKRNQEWEERLAEREAEHRRLVEENRHNVLQARRENADKLKELEQRLQTEQESTQAALKEREEREAQLVKEIKILEQRIRLLNGMTGAKPTYASLSSSSSSVAPHSASPSPSVSRSTSSVSLADLDMSAAAAAPNKPREDERGLTNNVLYNQMKAAHREELHRLKLELEDLRSALADAERTTKLHLMQEQVLKEEIREFERAQKREGSNIGYLKNIIVKYMETGEHDALLPVISTVLQFTPEEIERINQRRKANSFWGSVWGK</sequence>
<gene>
    <name evidence="9" type="ORF">ACA1_394600</name>
</gene>
<feature type="region of interest" description="Disordered" evidence="7">
    <location>
        <begin position="703"/>
        <end position="729"/>
    </location>
</feature>
<dbReference type="RefSeq" id="XP_004340736.1">
    <property type="nucleotide sequence ID" value="XM_004340688.1"/>
</dbReference>
<feature type="compositionally biased region" description="Polar residues" evidence="7">
    <location>
        <begin position="459"/>
        <end position="471"/>
    </location>
</feature>
<dbReference type="Gene3D" id="1.10.220.60">
    <property type="entry name" value="GRIP domain"/>
    <property type="match status" value="1"/>
</dbReference>
<dbReference type="EMBL" id="KB007948">
    <property type="protein sequence ID" value="ELR18693.1"/>
    <property type="molecule type" value="Genomic_DNA"/>
</dbReference>
<evidence type="ECO:0000259" key="8">
    <source>
        <dbReference type="PROSITE" id="PS50913"/>
    </source>
</evidence>
<keyword evidence="4 6" id="KW-0175">Coiled coil</keyword>
<accession>L8H1Q7</accession>
<evidence type="ECO:0000256" key="3">
    <source>
        <dbReference type="ARBA" id="ARBA00022490"/>
    </source>
</evidence>
<evidence type="ECO:0000256" key="4">
    <source>
        <dbReference type="ARBA" id="ARBA00023054"/>
    </source>
</evidence>
<dbReference type="SMART" id="SM00755">
    <property type="entry name" value="Grip"/>
    <property type="match status" value="1"/>
</dbReference>
<feature type="compositionally biased region" description="Polar residues" evidence="7">
    <location>
        <begin position="1068"/>
        <end position="1077"/>
    </location>
</feature>
<dbReference type="OMA" id="EMEMQIE"/>
<feature type="compositionally biased region" description="Low complexity" evidence="7">
    <location>
        <begin position="37"/>
        <end position="48"/>
    </location>
</feature>
<dbReference type="OrthoDB" id="21510at2759"/>
<evidence type="ECO:0000313" key="10">
    <source>
        <dbReference type="Proteomes" id="UP000011083"/>
    </source>
</evidence>
<feature type="compositionally biased region" description="Basic and acidic residues" evidence="7">
    <location>
        <begin position="657"/>
        <end position="672"/>
    </location>
</feature>
<feature type="compositionally biased region" description="Low complexity" evidence="7">
    <location>
        <begin position="183"/>
        <end position="194"/>
    </location>
</feature>
<dbReference type="PANTHER" id="PTHR23157:SF25">
    <property type="entry name" value="GRIP AND COILED-COIL DOMAIN-CONTAINING PROTEIN 1"/>
    <property type="match status" value="1"/>
</dbReference>
<dbReference type="STRING" id="1257118.L8H1Q7"/>
<dbReference type="InterPro" id="IPR000237">
    <property type="entry name" value="GRIP_dom"/>
</dbReference>
<feature type="compositionally biased region" description="Low complexity" evidence="7">
    <location>
        <begin position="56"/>
        <end position="74"/>
    </location>
</feature>
<dbReference type="Pfam" id="PF01465">
    <property type="entry name" value="GRIP"/>
    <property type="match status" value="1"/>
</dbReference>
<name>L8H1Q7_ACACF</name>
<feature type="region of interest" description="Disordered" evidence="7">
    <location>
        <begin position="318"/>
        <end position="340"/>
    </location>
</feature>
<keyword evidence="3" id="KW-0963">Cytoplasm</keyword>
<proteinExistence type="predicted"/>
<dbReference type="PROSITE" id="PS50913">
    <property type="entry name" value="GRIP"/>
    <property type="match status" value="1"/>
</dbReference>